<protein>
    <submittedName>
        <fullName evidence="2">Uncharacterized protein</fullName>
    </submittedName>
</protein>
<gene>
    <name evidence="2" type="ORF">OU989_21150</name>
</gene>
<keyword evidence="1" id="KW-0472">Membrane</keyword>
<name>A0AAJ5UV12_9BACI</name>
<dbReference type="EMBL" id="CP113527">
    <property type="protein sequence ID" value="WDV06702.1"/>
    <property type="molecule type" value="Genomic_DNA"/>
</dbReference>
<proteinExistence type="predicted"/>
<feature type="transmembrane region" description="Helical" evidence="1">
    <location>
        <begin position="42"/>
        <end position="60"/>
    </location>
</feature>
<reference evidence="2" key="1">
    <citation type="submission" date="2022-11" db="EMBL/GenBank/DDBJ databases">
        <title>Lysinibacillus irui.</title>
        <authorList>
            <person name="Akintayo S.O."/>
        </authorList>
    </citation>
    <scope>NUCLEOTIDE SEQUENCE</scope>
    <source>
        <strain evidence="2">IRB4-01</strain>
    </source>
</reference>
<evidence type="ECO:0000256" key="1">
    <source>
        <dbReference type="SAM" id="Phobius"/>
    </source>
</evidence>
<dbReference type="RefSeq" id="WP_274794888.1">
    <property type="nucleotide sequence ID" value="NZ_CP113527.1"/>
</dbReference>
<sequence length="279" mass="32104">MSIKNELEKSIPTSIKFTKKDRADILAKINQSPNYKYQWKPLVVSIFAVVLIGISLLPTLQTVEKTTIDSPLATTDTRDESQLVESTAIKPLPPLTEEIKKQYYAQYVKIIEEAMALKSGLNIAVGPMEDFEDEYWISPEEFKKNVQSWVKQHLATERERINNYLITPEPVITNDDGSTTKKTYMYFPDILRTVEVTGDFETQYDASHKRQLFSSVENVSTSLIKTQSGTWKQTSYKTALIDDGRTFSIQIEGIFELNTIQYEKRFTIEFYCDENGKIF</sequence>
<evidence type="ECO:0000313" key="2">
    <source>
        <dbReference type="EMBL" id="WDV06702.1"/>
    </source>
</evidence>
<keyword evidence="1" id="KW-0812">Transmembrane</keyword>
<dbReference type="Proteomes" id="UP001219585">
    <property type="component" value="Chromosome"/>
</dbReference>
<accession>A0AAJ5UV12</accession>
<keyword evidence="1" id="KW-1133">Transmembrane helix</keyword>
<evidence type="ECO:0000313" key="3">
    <source>
        <dbReference type="Proteomes" id="UP001219585"/>
    </source>
</evidence>
<dbReference type="AlphaFoldDB" id="A0AAJ5UV12"/>
<organism evidence="2 3">
    <name type="scientific">Lysinibacillus irui</name>
    <dbReference type="NCBI Taxonomy" id="2998077"/>
    <lineage>
        <taxon>Bacteria</taxon>
        <taxon>Bacillati</taxon>
        <taxon>Bacillota</taxon>
        <taxon>Bacilli</taxon>
        <taxon>Bacillales</taxon>
        <taxon>Bacillaceae</taxon>
        <taxon>Lysinibacillus</taxon>
    </lineage>
</organism>
<dbReference type="KEGG" id="liu:OU989_21150"/>